<evidence type="ECO:0000313" key="1">
    <source>
        <dbReference type="EMBL" id="RIA37136.1"/>
    </source>
</evidence>
<protein>
    <submittedName>
        <fullName evidence="1">NifU-like protein involved in Fe-S cluster formation</fullName>
    </submittedName>
</protein>
<comment type="caution">
    <text evidence="1">The sequence shown here is derived from an EMBL/GenBank/DDBJ whole genome shotgun (WGS) entry which is preliminary data.</text>
</comment>
<dbReference type="GO" id="GO:0016226">
    <property type="term" value="P:iron-sulfur cluster assembly"/>
    <property type="evidence" value="ECO:0007669"/>
    <property type="project" value="InterPro"/>
</dbReference>
<dbReference type="GO" id="GO:0051536">
    <property type="term" value="F:iron-sulfur cluster binding"/>
    <property type="evidence" value="ECO:0007669"/>
    <property type="project" value="InterPro"/>
</dbReference>
<name>A0A397NHX4_9SPHN</name>
<proteinExistence type="predicted"/>
<dbReference type="Gene3D" id="3.90.1010.10">
    <property type="match status" value="1"/>
</dbReference>
<keyword evidence="2" id="KW-1185">Reference proteome</keyword>
<dbReference type="InterPro" id="IPR002871">
    <property type="entry name" value="NIF_FeS_clus_asmbl_NifU_N"/>
</dbReference>
<dbReference type="SUPFAM" id="SSF82649">
    <property type="entry name" value="SufE/NifU"/>
    <property type="match status" value="1"/>
</dbReference>
<gene>
    <name evidence="1" type="ORF">DFR49_3012</name>
</gene>
<sequence>MRSAWFAPTSAFMTAPLYNTDILRLAASIPYHERLPAPMGSAEKRSPVCGSRVTVDVDVDEEGRVAAIGMLVRACALGQASSALMAANAIGRGAEDLAAARDALAAWLRGEGGVPDWPGLETLAPALPHSARHPSIRLAFEAIADAAAEARARSAVG</sequence>
<reference evidence="1 2" key="1">
    <citation type="submission" date="2018-08" db="EMBL/GenBank/DDBJ databases">
        <title>Genomic Encyclopedia of Type Strains, Phase IV (KMG-IV): sequencing the most valuable type-strain genomes for metagenomic binning, comparative biology and taxonomic classification.</title>
        <authorList>
            <person name="Goeker M."/>
        </authorList>
    </citation>
    <scope>NUCLEOTIDE SEQUENCE [LARGE SCALE GENOMIC DNA]</scope>
    <source>
        <strain evidence="1 2">DSM 25527</strain>
    </source>
</reference>
<dbReference type="AlphaFoldDB" id="A0A397NHX4"/>
<accession>A0A397NHX4</accession>
<dbReference type="EMBL" id="QXDC01000004">
    <property type="protein sequence ID" value="RIA37136.1"/>
    <property type="molecule type" value="Genomic_DNA"/>
</dbReference>
<dbReference type="GO" id="GO:0005506">
    <property type="term" value="F:iron ion binding"/>
    <property type="evidence" value="ECO:0007669"/>
    <property type="project" value="InterPro"/>
</dbReference>
<dbReference type="CDD" id="cd06664">
    <property type="entry name" value="IscU_like"/>
    <property type="match status" value="1"/>
</dbReference>
<organism evidence="1 2">
    <name type="scientific">Hephaestia caeni</name>
    <dbReference type="NCBI Taxonomy" id="645617"/>
    <lineage>
        <taxon>Bacteria</taxon>
        <taxon>Pseudomonadati</taxon>
        <taxon>Pseudomonadota</taxon>
        <taxon>Alphaproteobacteria</taxon>
        <taxon>Sphingomonadales</taxon>
        <taxon>Sphingomonadaceae</taxon>
        <taxon>Hephaestia</taxon>
    </lineage>
</organism>
<evidence type="ECO:0000313" key="2">
    <source>
        <dbReference type="Proteomes" id="UP000266568"/>
    </source>
</evidence>
<dbReference type="Proteomes" id="UP000266568">
    <property type="component" value="Unassembled WGS sequence"/>
</dbReference>